<keyword evidence="3" id="KW-1185">Reference proteome</keyword>
<evidence type="ECO:0000259" key="1">
    <source>
        <dbReference type="Pfam" id="PF01695"/>
    </source>
</evidence>
<dbReference type="HOGENOM" id="CLU_062999_4_0_9"/>
<dbReference type="GO" id="GO:0006260">
    <property type="term" value="P:DNA replication"/>
    <property type="evidence" value="ECO:0007669"/>
    <property type="project" value="TreeGrafter"/>
</dbReference>
<dbReference type="Pfam" id="PF01695">
    <property type="entry name" value="IstB_IS21"/>
    <property type="match status" value="1"/>
</dbReference>
<evidence type="ECO:0000313" key="2">
    <source>
        <dbReference type="EMBL" id="ERJ94745.1"/>
    </source>
</evidence>
<dbReference type="Proteomes" id="UP000016662">
    <property type="component" value="Unassembled WGS sequence"/>
</dbReference>
<dbReference type="GO" id="GO:0005524">
    <property type="term" value="F:ATP binding"/>
    <property type="evidence" value="ECO:0007669"/>
    <property type="project" value="InterPro"/>
</dbReference>
<dbReference type="eggNOG" id="COG1484">
    <property type="taxonomic scope" value="Bacteria"/>
</dbReference>
<accession>U2KRN6</accession>
<gene>
    <name evidence="2" type="ORF">RUMCAL_01914</name>
</gene>
<dbReference type="PANTHER" id="PTHR30050">
    <property type="entry name" value="CHROMOSOMAL REPLICATION INITIATOR PROTEIN DNAA"/>
    <property type="match status" value="1"/>
</dbReference>
<dbReference type="PATRIC" id="fig|411473.3.peg.1574"/>
<reference evidence="2 3" key="1">
    <citation type="submission" date="2013-07" db="EMBL/GenBank/DDBJ databases">
        <authorList>
            <person name="Weinstock G."/>
            <person name="Sodergren E."/>
            <person name="Wylie T."/>
            <person name="Fulton L."/>
            <person name="Fulton R."/>
            <person name="Fronick C."/>
            <person name="O'Laughlin M."/>
            <person name="Godfrey J."/>
            <person name="Miner T."/>
            <person name="Herter B."/>
            <person name="Appelbaum E."/>
            <person name="Cordes M."/>
            <person name="Lek S."/>
            <person name="Wollam A."/>
            <person name="Pepin K.H."/>
            <person name="Palsikar V.B."/>
            <person name="Mitreva M."/>
            <person name="Wilson R.K."/>
        </authorList>
    </citation>
    <scope>NUCLEOTIDE SEQUENCE [LARGE SCALE GENOMIC DNA]</scope>
    <source>
        <strain evidence="2 3">ATCC 27760</strain>
    </source>
</reference>
<organism evidence="2 3">
    <name type="scientific">Ruminococcus callidus ATCC 27760</name>
    <dbReference type="NCBI Taxonomy" id="411473"/>
    <lineage>
        <taxon>Bacteria</taxon>
        <taxon>Bacillati</taxon>
        <taxon>Bacillota</taxon>
        <taxon>Clostridia</taxon>
        <taxon>Eubacteriales</taxon>
        <taxon>Oscillospiraceae</taxon>
        <taxon>Ruminococcus</taxon>
    </lineage>
</organism>
<name>U2KRN6_9FIRM</name>
<dbReference type="Gene3D" id="3.40.50.300">
    <property type="entry name" value="P-loop containing nucleotide triphosphate hydrolases"/>
    <property type="match status" value="1"/>
</dbReference>
<dbReference type="SUPFAM" id="SSF52540">
    <property type="entry name" value="P-loop containing nucleoside triphosphate hydrolases"/>
    <property type="match status" value="1"/>
</dbReference>
<feature type="domain" description="IstB-like ATP-binding" evidence="1">
    <location>
        <begin position="87"/>
        <end position="195"/>
    </location>
</feature>
<comment type="caution">
    <text evidence="2">The sequence shown here is derived from an EMBL/GenBank/DDBJ whole genome shotgun (WGS) entry which is preliminary data.</text>
</comment>
<proteinExistence type="predicted"/>
<dbReference type="InterPro" id="IPR027417">
    <property type="entry name" value="P-loop_NTPase"/>
</dbReference>
<sequence length="239" mass="27279">MQMRVDAYNAQSGTLTGYDCKTCRNKGMIAEIRDGYEVMCLCSCMKTRDTLRRIHESGLESLLRICTFQNYTAEQPFQQHILQCAKAYLQERHRWFYIGGQTGCGKTHICTAIVGGMIRNGFSVRYMVWREASNQLKAALTDGSYAAQIAAYKEADVLYIDDLFKTSSTAEVSGADVRLAFEILDYRARNQMLTILSTEWLLPQLRQIDGAIGGRIIQMSKGYAFEIRPDNQKDYRLRK</sequence>
<dbReference type="PANTHER" id="PTHR30050:SF10">
    <property type="entry name" value="PHAGE-LIKE ELEMENT PBSX PROTEIN XKDC"/>
    <property type="match status" value="1"/>
</dbReference>
<dbReference type="EMBL" id="AWVF01000236">
    <property type="protein sequence ID" value="ERJ94745.1"/>
    <property type="molecule type" value="Genomic_DNA"/>
</dbReference>
<dbReference type="InterPro" id="IPR002611">
    <property type="entry name" value="IstB_ATP-bd"/>
</dbReference>
<protein>
    <recommendedName>
        <fullName evidence="1">IstB-like ATP-binding domain-containing protein</fullName>
    </recommendedName>
</protein>
<dbReference type="AlphaFoldDB" id="U2KRN6"/>
<evidence type="ECO:0000313" key="3">
    <source>
        <dbReference type="Proteomes" id="UP000016662"/>
    </source>
</evidence>
<dbReference type="STRING" id="411473.RUMCAL_01914"/>